<sequence length="47" mass="5371">MITPLTKELENKLRTNLKENPGQILEMLAGMNQCSLESVINCLPKKW</sequence>
<evidence type="ECO:0000313" key="1">
    <source>
        <dbReference type="EMBL" id="STY59869.1"/>
    </source>
</evidence>
<organism evidence="1 2">
    <name type="scientific">Mannheimia haemolytica</name>
    <name type="common">Pasteurella haemolytica</name>
    <dbReference type="NCBI Taxonomy" id="75985"/>
    <lineage>
        <taxon>Bacteria</taxon>
        <taxon>Pseudomonadati</taxon>
        <taxon>Pseudomonadota</taxon>
        <taxon>Gammaproteobacteria</taxon>
        <taxon>Pasteurellales</taxon>
        <taxon>Pasteurellaceae</taxon>
        <taxon>Mannheimia</taxon>
    </lineage>
</organism>
<dbReference type="AlphaFoldDB" id="A0A378MX12"/>
<name>A0A378MX12_MANHA</name>
<dbReference type="EMBL" id="UGPN01000002">
    <property type="protein sequence ID" value="STY59869.1"/>
    <property type="molecule type" value="Genomic_DNA"/>
</dbReference>
<protein>
    <submittedName>
        <fullName evidence="1">Heme iron utilization protein</fullName>
    </submittedName>
</protein>
<gene>
    <name evidence="1" type="ORF">NCTC10638_01054</name>
</gene>
<dbReference type="Proteomes" id="UP000254802">
    <property type="component" value="Unassembled WGS sequence"/>
</dbReference>
<evidence type="ECO:0000313" key="2">
    <source>
        <dbReference type="Proteomes" id="UP000254802"/>
    </source>
</evidence>
<reference evidence="1 2" key="1">
    <citation type="submission" date="2018-06" db="EMBL/GenBank/DDBJ databases">
        <authorList>
            <consortium name="Pathogen Informatics"/>
            <person name="Doyle S."/>
        </authorList>
    </citation>
    <scope>NUCLEOTIDE SEQUENCE [LARGE SCALE GENOMIC DNA]</scope>
    <source>
        <strain evidence="1 2">NCTC10638</strain>
    </source>
</reference>
<proteinExistence type="predicted"/>
<accession>A0A378MX12</accession>